<dbReference type="InterPro" id="IPR001304">
    <property type="entry name" value="C-type_lectin-like"/>
</dbReference>
<dbReference type="InterPro" id="IPR032675">
    <property type="entry name" value="LRR_dom_sf"/>
</dbReference>
<dbReference type="Gene3D" id="3.80.10.10">
    <property type="entry name" value="Ribonuclease Inhibitor"/>
    <property type="match status" value="1"/>
</dbReference>
<dbReference type="Proteomes" id="UP000225706">
    <property type="component" value="Unassembled WGS sequence"/>
</dbReference>
<gene>
    <name evidence="4" type="primary">lingo1</name>
    <name evidence="4" type="ORF">AWC38_SpisGene21563</name>
</gene>
<organism evidence="4 5">
    <name type="scientific">Stylophora pistillata</name>
    <name type="common">Smooth cauliflower coral</name>
    <dbReference type="NCBI Taxonomy" id="50429"/>
    <lineage>
        <taxon>Eukaryota</taxon>
        <taxon>Metazoa</taxon>
        <taxon>Cnidaria</taxon>
        <taxon>Anthozoa</taxon>
        <taxon>Hexacorallia</taxon>
        <taxon>Scleractinia</taxon>
        <taxon>Astrocoeniina</taxon>
        <taxon>Pocilloporidae</taxon>
        <taxon>Stylophora</taxon>
    </lineage>
</organism>
<dbReference type="Pfam" id="PF13855">
    <property type="entry name" value="LRR_8"/>
    <property type="match status" value="2"/>
</dbReference>
<dbReference type="STRING" id="50429.A0A2B4R7H0"/>
<dbReference type="PANTHER" id="PTHR47510:SF3">
    <property type="entry name" value="ENDO_EXONUCLEASE_PHOSPHATASE DOMAIN-CONTAINING PROTEIN"/>
    <property type="match status" value="1"/>
</dbReference>
<reference evidence="5" key="1">
    <citation type="journal article" date="2017" name="bioRxiv">
        <title>Comparative analysis of the genomes of Stylophora pistillata and Acropora digitifera provides evidence for extensive differences between species of corals.</title>
        <authorList>
            <person name="Voolstra C.R."/>
            <person name="Li Y."/>
            <person name="Liew Y.J."/>
            <person name="Baumgarten S."/>
            <person name="Zoccola D."/>
            <person name="Flot J.-F."/>
            <person name="Tambutte S."/>
            <person name="Allemand D."/>
            <person name="Aranda M."/>
        </authorList>
    </citation>
    <scope>NUCLEOTIDE SEQUENCE [LARGE SCALE GENOMIC DNA]</scope>
</reference>
<dbReference type="InterPro" id="IPR036691">
    <property type="entry name" value="Endo/exonu/phosph_ase_sf"/>
</dbReference>
<dbReference type="OrthoDB" id="2142683at2759"/>
<keyword evidence="1" id="KW-0433">Leucine-rich repeat</keyword>
<dbReference type="PROSITE" id="PS51450">
    <property type="entry name" value="LRR"/>
    <property type="match status" value="1"/>
</dbReference>
<dbReference type="InterPro" id="IPR016186">
    <property type="entry name" value="C-type_lectin-like/link_sf"/>
</dbReference>
<dbReference type="SMART" id="SM00034">
    <property type="entry name" value="CLECT"/>
    <property type="match status" value="1"/>
</dbReference>
<dbReference type="InterPro" id="IPR016187">
    <property type="entry name" value="CTDL_fold"/>
</dbReference>
<evidence type="ECO:0000313" key="4">
    <source>
        <dbReference type="EMBL" id="PFX14294.1"/>
    </source>
</evidence>
<name>A0A2B4R7H0_STYPI</name>
<feature type="domain" description="C-type lectin" evidence="3">
    <location>
        <begin position="628"/>
        <end position="747"/>
    </location>
</feature>
<dbReference type="SUPFAM" id="SSF56219">
    <property type="entry name" value="DNase I-like"/>
    <property type="match status" value="1"/>
</dbReference>
<evidence type="ECO:0000259" key="3">
    <source>
        <dbReference type="PROSITE" id="PS50041"/>
    </source>
</evidence>
<keyword evidence="2" id="KW-0677">Repeat</keyword>
<dbReference type="InterPro" id="IPR001611">
    <property type="entry name" value="Leu-rich_rpt"/>
</dbReference>
<sequence>MLRGPGMKALTIYQKTKQYRRIPVWISRRNSGANWLYGQVPLNSLSEFQVSIEGKTETREDLIALTGLYIDKGNLCKHKPWSAKQGCPSSCKCEYFGEGKDKKIQVTGIDLLSVPRNLPLNTGAVDMSFNILLRLSENCFQNVSSVKTIDLGKNLLQRPIRGMLDGLSTIEVLGLRSNQIERLEYGVFENKSNMTHLYLQDNELKKLPEGLFEDLSELKVLDLSGNKLTTVSKGTFKGLKSLEYLAAVFQRPNDVDAWTICALRSSDELSGPRKAEKILSHLICPNGYVMVRKDRNGIRAGGGVAVTCRKDWKIKVINANGQFEFETLWCKITTPNSEFFAASVYHPPDPIYEAADLLNFPSETCDQILYDDPNAKIVIAGDINQLKIKDLTQQHGLHQMVKVPTRRDKILDVFLTNCPLLWKPGKVHKGLVRSDHLAVTVLPSIPAKPQRKYVSFRDTRDHRKIAMETKLSAFDWNSINNLANPEKSVKLLNTSLWSMLNEIFPLVRVRVSSRDPPYISSLVKHLCKVRNKTAHQVLKEKSFVTPKLDVVNYTSFPLDVVVLSSDAEKNARKIYLIDRGPHGQMMSLNDPRNDSCCGRNIVFSFYALNVSEPGGNITFGCEPGWYRAGISCFLFCKTSTFKWSDARTFCHRSNADLAVLNDASTLDPVANRRRELKFDIHGGIYLGLTVQSTDWVWTDGQMVSNTNNLWGPGEPSGDGKCGTFLNAIGWSSDWVGYGWRWNDQPCN</sequence>
<keyword evidence="4" id="KW-0675">Receptor</keyword>
<keyword evidence="5" id="KW-1185">Reference proteome</keyword>
<evidence type="ECO:0000256" key="1">
    <source>
        <dbReference type="ARBA" id="ARBA00022614"/>
    </source>
</evidence>
<dbReference type="EMBL" id="LSMT01000804">
    <property type="protein sequence ID" value="PFX14294.1"/>
    <property type="molecule type" value="Genomic_DNA"/>
</dbReference>
<dbReference type="SMART" id="SM00369">
    <property type="entry name" value="LRR_TYP"/>
    <property type="match status" value="3"/>
</dbReference>
<accession>A0A2B4R7H0</accession>
<dbReference type="PROSITE" id="PS50041">
    <property type="entry name" value="C_TYPE_LECTIN_2"/>
    <property type="match status" value="1"/>
</dbReference>
<dbReference type="PANTHER" id="PTHR47510">
    <property type="entry name" value="REVERSE TRANSCRIPTASE DOMAIN-CONTAINING PROTEIN"/>
    <property type="match status" value="1"/>
</dbReference>
<dbReference type="InterPro" id="IPR003591">
    <property type="entry name" value="Leu-rich_rpt_typical-subtyp"/>
</dbReference>
<evidence type="ECO:0000313" key="5">
    <source>
        <dbReference type="Proteomes" id="UP000225706"/>
    </source>
</evidence>
<proteinExistence type="predicted"/>
<dbReference type="Gene3D" id="2.60.120.200">
    <property type="match status" value="1"/>
</dbReference>
<comment type="caution">
    <text evidence="4">The sequence shown here is derived from an EMBL/GenBank/DDBJ whole genome shotgun (WGS) entry which is preliminary data.</text>
</comment>
<dbReference type="SUPFAM" id="SSF52058">
    <property type="entry name" value="L domain-like"/>
    <property type="match status" value="1"/>
</dbReference>
<dbReference type="Gene3D" id="3.60.10.10">
    <property type="entry name" value="Endonuclease/exonuclease/phosphatase"/>
    <property type="match status" value="1"/>
</dbReference>
<dbReference type="SUPFAM" id="SSF56436">
    <property type="entry name" value="C-type lectin-like"/>
    <property type="match status" value="1"/>
</dbReference>
<evidence type="ECO:0000256" key="2">
    <source>
        <dbReference type="ARBA" id="ARBA00022737"/>
    </source>
</evidence>
<dbReference type="Pfam" id="PF00059">
    <property type="entry name" value="Lectin_C"/>
    <property type="match status" value="1"/>
</dbReference>
<dbReference type="AlphaFoldDB" id="A0A2B4R7H0"/>
<protein>
    <submittedName>
        <fullName evidence="4">Leucine-rich repeat and immunoglobulin-like domain-containing nogo receptor-interacting protein 1</fullName>
    </submittedName>
</protein>
<dbReference type="Gene3D" id="3.10.100.10">
    <property type="entry name" value="Mannose-Binding Protein A, subunit A"/>
    <property type="match status" value="1"/>
</dbReference>